<feature type="transmembrane region" description="Helical" evidence="7">
    <location>
        <begin position="388"/>
        <end position="409"/>
    </location>
</feature>
<evidence type="ECO:0000256" key="5">
    <source>
        <dbReference type="ARBA" id="ARBA00023136"/>
    </source>
</evidence>
<gene>
    <name evidence="10" type="ORF">DFJ69_6559</name>
</gene>
<sequence length="430" mass="44137">MTAGSGDEDDARVWAVLDLALRVGELLMASGEAAETVDRELTRLTRAYGLESCEIDVTLASISLCHTPGPGRAPVTAERRVRQRLPNYARLVAVHDLVDAATVNGLTPQRVRFGLSGIIVRPPVYPAWAVAGALCCIAAAGSVLAGGGPVAAGAALVATLAAERTGVWLGRRSIAEFYRLVVAAAIATLVALLLAAGPLHVRAEAVIIGVVIALIPGRALVAALQDGITGDVMTGTARLAEALFAIMAILAGIGATLYAGARLGLSLALSDLPPVPARLAAAQVTGAVAISVAFAVYVLTPVRLLPPVALGGALSWIAFVGLRSQDFSPAPATAIATAVIGVLFTGYARLRRLPALVCVMPCVVPLMPGTLMYRSMAELTTGRAGQGGLMLIEALLAALAIGGGVNLGAELLRVIRPQRPTAYDAERRPS</sequence>
<dbReference type="InterPro" id="IPR050539">
    <property type="entry name" value="ThrE_Dicarb/AminoAcid_Exp"/>
</dbReference>
<comment type="similarity">
    <text evidence="6">Belongs to the ThrE exporter (TC 2.A.79) family.</text>
</comment>
<protein>
    <submittedName>
        <fullName evidence="10">Uncharacterized membrane protein YjjP (DUF1212 family)</fullName>
    </submittedName>
</protein>
<name>A0A3D9T287_9ACTN</name>
<dbReference type="EMBL" id="QTTT01000001">
    <property type="protein sequence ID" value="REF00961.1"/>
    <property type="molecule type" value="Genomic_DNA"/>
</dbReference>
<feature type="transmembrane region" description="Helical" evidence="7">
    <location>
        <begin position="304"/>
        <end position="322"/>
    </location>
</feature>
<keyword evidence="2" id="KW-1003">Cell membrane</keyword>
<dbReference type="RefSeq" id="WP_147312542.1">
    <property type="nucleotide sequence ID" value="NZ_QTTT01000001.1"/>
</dbReference>
<dbReference type="GO" id="GO:0022857">
    <property type="term" value="F:transmembrane transporter activity"/>
    <property type="evidence" value="ECO:0007669"/>
    <property type="project" value="InterPro"/>
</dbReference>
<dbReference type="GO" id="GO:0015744">
    <property type="term" value="P:succinate transport"/>
    <property type="evidence" value="ECO:0007669"/>
    <property type="project" value="TreeGrafter"/>
</dbReference>
<feature type="transmembrane region" description="Helical" evidence="7">
    <location>
        <begin position="328"/>
        <end position="348"/>
    </location>
</feature>
<feature type="transmembrane region" description="Helical" evidence="7">
    <location>
        <begin position="125"/>
        <end position="144"/>
    </location>
</feature>
<evidence type="ECO:0000256" key="7">
    <source>
        <dbReference type="SAM" id="Phobius"/>
    </source>
</evidence>
<keyword evidence="3 7" id="KW-0812">Transmembrane</keyword>
<dbReference type="PANTHER" id="PTHR34390">
    <property type="entry name" value="UPF0442 PROTEIN YJJB-RELATED"/>
    <property type="match status" value="1"/>
</dbReference>
<evidence type="ECO:0000256" key="4">
    <source>
        <dbReference type="ARBA" id="ARBA00022989"/>
    </source>
</evidence>
<organism evidence="10 11">
    <name type="scientific">Thermomonospora umbrina</name>
    <dbReference type="NCBI Taxonomy" id="111806"/>
    <lineage>
        <taxon>Bacteria</taxon>
        <taxon>Bacillati</taxon>
        <taxon>Actinomycetota</taxon>
        <taxon>Actinomycetes</taxon>
        <taxon>Streptosporangiales</taxon>
        <taxon>Thermomonosporaceae</taxon>
        <taxon>Thermomonospora</taxon>
    </lineage>
</organism>
<comment type="caution">
    <text evidence="10">The sequence shown here is derived from an EMBL/GenBank/DDBJ whole genome shotgun (WGS) entry which is preliminary data.</text>
</comment>
<dbReference type="OrthoDB" id="9763957at2"/>
<evidence type="ECO:0000256" key="3">
    <source>
        <dbReference type="ARBA" id="ARBA00022692"/>
    </source>
</evidence>
<evidence type="ECO:0000256" key="2">
    <source>
        <dbReference type="ARBA" id="ARBA00022475"/>
    </source>
</evidence>
<reference evidence="10 11" key="1">
    <citation type="submission" date="2018-08" db="EMBL/GenBank/DDBJ databases">
        <title>Sequencing the genomes of 1000 actinobacteria strains.</title>
        <authorList>
            <person name="Klenk H.-P."/>
        </authorList>
    </citation>
    <scope>NUCLEOTIDE SEQUENCE [LARGE SCALE GENOMIC DNA]</scope>
    <source>
        <strain evidence="10 11">DSM 43927</strain>
    </source>
</reference>
<evidence type="ECO:0000256" key="1">
    <source>
        <dbReference type="ARBA" id="ARBA00004651"/>
    </source>
</evidence>
<proteinExistence type="inferred from homology"/>
<evidence type="ECO:0000313" key="10">
    <source>
        <dbReference type="EMBL" id="REF00961.1"/>
    </source>
</evidence>
<dbReference type="GO" id="GO:0005886">
    <property type="term" value="C:plasma membrane"/>
    <property type="evidence" value="ECO:0007669"/>
    <property type="project" value="UniProtKB-SubCell"/>
</dbReference>
<comment type="subcellular location">
    <subcellularLocation>
        <location evidence="1">Cell membrane</location>
        <topology evidence="1">Multi-pass membrane protein</topology>
    </subcellularLocation>
</comment>
<feature type="transmembrane region" description="Helical" evidence="7">
    <location>
        <begin position="205"/>
        <end position="224"/>
    </location>
</feature>
<keyword evidence="5 7" id="KW-0472">Membrane</keyword>
<feature type="transmembrane region" description="Helical" evidence="7">
    <location>
        <begin position="177"/>
        <end position="199"/>
    </location>
</feature>
<keyword evidence="4 7" id="KW-1133">Transmembrane helix</keyword>
<dbReference type="Pfam" id="PF12821">
    <property type="entry name" value="ThrE_2"/>
    <property type="match status" value="1"/>
</dbReference>
<dbReference type="AlphaFoldDB" id="A0A3D9T287"/>
<dbReference type="Proteomes" id="UP000256661">
    <property type="component" value="Unassembled WGS sequence"/>
</dbReference>
<evidence type="ECO:0000313" key="11">
    <source>
        <dbReference type="Proteomes" id="UP000256661"/>
    </source>
</evidence>
<feature type="transmembrane region" description="Helical" evidence="7">
    <location>
        <begin position="236"/>
        <end position="259"/>
    </location>
</feature>
<dbReference type="InterPro" id="IPR010619">
    <property type="entry name" value="ThrE-like_N"/>
</dbReference>
<feature type="transmembrane region" description="Helical" evidence="7">
    <location>
        <begin position="279"/>
        <end position="299"/>
    </location>
</feature>
<feature type="transmembrane region" description="Helical" evidence="7">
    <location>
        <begin position="355"/>
        <end position="376"/>
    </location>
</feature>
<accession>A0A3D9T287</accession>
<evidence type="ECO:0000259" key="8">
    <source>
        <dbReference type="Pfam" id="PF06738"/>
    </source>
</evidence>
<evidence type="ECO:0000256" key="6">
    <source>
        <dbReference type="ARBA" id="ARBA00034125"/>
    </source>
</evidence>
<evidence type="ECO:0000259" key="9">
    <source>
        <dbReference type="Pfam" id="PF12821"/>
    </source>
</evidence>
<dbReference type="Pfam" id="PF06738">
    <property type="entry name" value="ThrE"/>
    <property type="match status" value="1"/>
</dbReference>
<keyword evidence="11" id="KW-1185">Reference proteome</keyword>
<feature type="domain" description="Threonine/Serine exporter ThrE" evidence="9">
    <location>
        <begin position="286"/>
        <end position="406"/>
    </location>
</feature>
<dbReference type="PANTHER" id="PTHR34390:SF2">
    <property type="entry name" value="SUCCINATE TRANSPORTER SUBUNIT YJJP-RELATED"/>
    <property type="match status" value="1"/>
</dbReference>
<feature type="domain" description="Threonine/serine exporter-like N-terminal" evidence="8">
    <location>
        <begin position="18"/>
        <end position="257"/>
    </location>
</feature>
<dbReference type="InterPro" id="IPR024528">
    <property type="entry name" value="ThrE_2"/>
</dbReference>